<feature type="domain" description="N-acetyltransferase" evidence="1">
    <location>
        <begin position="108"/>
        <end position="242"/>
    </location>
</feature>
<keyword evidence="2" id="KW-0808">Transferase</keyword>
<organism evidence="2 3">
    <name type="scientific">Sediminimonas qiaohouensis</name>
    <dbReference type="NCBI Taxonomy" id="552061"/>
    <lineage>
        <taxon>Bacteria</taxon>
        <taxon>Pseudomonadati</taxon>
        <taxon>Pseudomonadota</taxon>
        <taxon>Alphaproteobacteria</taxon>
        <taxon>Rhodobacterales</taxon>
        <taxon>Roseobacteraceae</taxon>
        <taxon>Sediminimonas</taxon>
    </lineage>
</organism>
<dbReference type="InterPro" id="IPR016181">
    <property type="entry name" value="Acyl_CoA_acyltransferase"/>
</dbReference>
<accession>A0A7C9HBD2</accession>
<dbReference type="InterPro" id="IPR000182">
    <property type="entry name" value="GNAT_dom"/>
</dbReference>
<sequence>MPGARQLMDVCDATWPAAATRRLGPWLLREGQGGGQRVSATSAKAPPTEDDIASAEAAMQDMNQPRLFQIRQGDSELDAWLDARDYAVVDPVTIWVAPATALATKHAPRVTVFTVWEPLAIQIDIWAKAGIGPGRIAVMHRAPQPKTTLMGRINDHPGGTAFVAVHGGTAMIHALEVLPHQRRHGMARWFMHEAAFWAQDNGASHIAAICTQANAGANALYASLGMEAVGQYHYRKHREDMT</sequence>
<protein>
    <submittedName>
        <fullName evidence="2">GNAT family N-acetyltransferase</fullName>
    </submittedName>
</protein>
<proteinExistence type="predicted"/>
<dbReference type="CDD" id="cd04301">
    <property type="entry name" value="NAT_SF"/>
    <property type="match status" value="1"/>
</dbReference>
<evidence type="ECO:0000313" key="2">
    <source>
        <dbReference type="EMBL" id="MTJ05004.1"/>
    </source>
</evidence>
<evidence type="ECO:0000259" key="1">
    <source>
        <dbReference type="PROSITE" id="PS51186"/>
    </source>
</evidence>
<evidence type="ECO:0000313" key="3">
    <source>
        <dbReference type="Proteomes" id="UP000483078"/>
    </source>
</evidence>
<dbReference type="GO" id="GO:0016747">
    <property type="term" value="F:acyltransferase activity, transferring groups other than amino-acyl groups"/>
    <property type="evidence" value="ECO:0007669"/>
    <property type="project" value="InterPro"/>
</dbReference>
<gene>
    <name evidence="2" type="ORF">FH759_09980</name>
</gene>
<comment type="caution">
    <text evidence="2">The sequence shown here is derived from an EMBL/GenBank/DDBJ whole genome shotgun (WGS) entry which is preliminary data.</text>
</comment>
<name>A0A7C9HBD2_9RHOB</name>
<dbReference type="Pfam" id="PF00583">
    <property type="entry name" value="Acetyltransf_1"/>
    <property type="match status" value="1"/>
</dbReference>
<reference evidence="2 3" key="1">
    <citation type="submission" date="2019-06" db="EMBL/GenBank/DDBJ databases">
        <title>Enrichment of Autotrophic Halophilic Microorganisms from Red Sea Brine Pool Using Microbial Electrosynthesis System.</title>
        <authorList>
            <person name="Alqahtani M.F."/>
            <person name="Bajracharya S."/>
            <person name="Katuri K.P."/>
            <person name="Ali M."/>
            <person name="Saikaly P.E."/>
        </authorList>
    </citation>
    <scope>NUCLEOTIDE SEQUENCE [LARGE SCALE GENOMIC DNA]</scope>
    <source>
        <strain evidence="2">MES6</strain>
    </source>
</reference>
<dbReference type="AlphaFoldDB" id="A0A7C9HBD2"/>
<dbReference type="EMBL" id="VENJ01000013">
    <property type="protein sequence ID" value="MTJ05004.1"/>
    <property type="molecule type" value="Genomic_DNA"/>
</dbReference>
<dbReference type="Proteomes" id="UP000483078">
    <property type="component" value="Unassembled WGS sequence"/>
</dbReference>
<dbReference type="SUPFAM" id="SSF55729">
    <property type="entry name" value="Acyl-CoA N-acyltransferases (Nat)"/>
    <property type="match status" value="1"/>
</dbReference>
<dbReference type="Gene3D" id="3.40.630.30">
    <property type="match status" value="1"/>
</dbReference>
<dbReference type="PROSITE" id="PS51186">
    <property type="entry name" value="GNAT"/>
    <property type="match status" value="1"/>
</dbReference>